<accession>A0A7S4AAE5</accession>
<feature type="compositionally biased region" description="Low complexity" evidence="1">
    <location>
        <begin position="520"/>
        <end position="532"/>
    </location>
</feature>
<reference evidence="2" key="1">
    <citation type="submission" date="2021-01" db="EMBL/GenBank/DDBJ databases">
        <authorList>
            <person name="Corre E."/>
            <person name="Pelletier E."/>
            <person name="Niang G."/>
            <person name="Scheremetjew M."/>
            <person name="Finn R."/>
            <person name="Kale V."/>
            <person name="Holt S."/>
            <person name="Cochrane G."/>
            <person name="Meng A."/>
            <person name="Brown T."/>
            <person name="Cohen L."/>
        </authorList>
    </citation>
    <scope>NUCLEOTIDE SEQUENCE</scope>
    <source>
        <strain evidence="2">10249 10 AB</strain>
    </source>
</reference>
<feature type="region of interest" description="Disordered" evidence="1">
    <location>
        <begin position="61"/>
        <end position="85"/>
    </location>
</feature>
<proteinExistence type="predicted"/>
<sequence>MSSNDNENDSCEMKSQLLSSLGCSLEAVQDGNGPVEDNKLFALAHKVFYPSFSLSDAELEQGDDNANANDDNSKNIQREAVQSKASKLMSRRLVWKARQEQEQKLPQEQQEQQPNRVMLENILDSFDHLVDARIRAYARILSNHVRVLSQSNNGKRARIAEYKLQTLLEIARNHVLFDSISIEFQQATATTSTTTGASTVTATSAATEENRGVLPIELTVVIRSPRLYQGDSSVETTTQGNGGTLTFQARGEVRADRILINEGTNENNDTNRCQLPIKTNSNFQGCSVDTVTPNGNIRNTKDSDTPSTSGLYQTQTNSVEVVIDCEVLLSQMMNEASKVVTMAVELTNLAWKNNTQEQQELNNLYDNNVNNISRNNMNNMNMSNNTANLIVADDDDDCDSVAAVQDSTHAQAQVSNRKRSRCDLCDHPFDNSTVNANVNVNEANGAHSMSKQVSEIFAHPPAVVMMYDEEHQAETQETEPDPSSSNVAKINVVGAIASTSTTTITNLLDMVNRDTNCFVSDPSFESTSSSSEQESEHDHEELEREHQSDSQQNNKDSEDYKQVCDIVDFALAGNVSPACFSSNKRLRTK</sequence>
<feature type="region of interest" description="Disordered" evidence="1">
    <location>
        <begin position="519"/>
        <end position="559"/>
    </location>
</feature>
<dbReference type="EMBL" id="HBIX01002088">
    <property type="protein sequence ID" value="CAE0708819.1"/>
    <property type="molecule type" value="Transcribed_RNA"/>
</dbReference>
<organism evidence="2">
    <name type="scientific">Pseudo-nitzschia australis</name>
    <dbReference type="NCBI Taxonomy" id="44445"/>
    <lineage>
        <taxon>Eukaryota</taxon>
        <taxon>Sar</taxon>
        <taxon>Stramenopiles</taxon>
        <taxon>Ochrophyta</taxon>
        <taxon>Bacillariophyta</taxon>
        <taxon>Bacillariophyceae</taxon>
        <taxon>Bacillariophycidae</taxon>
        <taxon>Bacillariales</taxon>
        <taxon>Bacillariaceae</taxon>
        <taxon>Pseudo-nitzschia</taxon>
    </lineage>
</organism>
<dbReference type="AlphaFoldDB" id="A0A7S4AAE5"/>
<protein>
    <submittedName>
        <fullName evidence="2">Uncharacterized protein</fullName>
    </submittedName>
</protein>
<evidence type="ECO:0000313" key="2">
    <source>
        <dbReference type="EMBL" id="CAE0708819.1"/>
    </source>
</evidence>
<feature type="compositionally biased region" description="Basic and acidic residues" evidence="1">
    <location>
        <begin position="534"/>
        <end position="548"/>
    </location>
</feature>
<name>A0A7S4AAE5_9STRA</name>
<gene>
    <name evidence="2" type="ORF">PAUS00366_LOCUS1539</name>
</gene>
<evidence type="ECO:0000256" key="1">
    <source>
        <dbReference type="SAM" id="MobiDB-lite"/>
    </source>
</evidence>